<dbReference type="Pfam" id="PF00356">
    <property type="entry name" value="LacI"/>
    <property type="match status" value="1"/>
</dbReference>
<dbReference type="InterPro" id="IPR028082">
    <property type="entry name" value="Peripla_BP_I"/>
</dbReference>
<evidence type="ECO:0000256" key="3">
    <source>
        <dbReference type="ARBA" id="ARBA00023163"/>
    </source>
</evidence>
<dbReference type="GO" id="GO:0003700">
    <property type="term" value="F:DNA-binding transcription factor activity"/>
    <property type="evidence" value="ECO:0007669"/>
    <property type="project" value="TreeGrafter"/>
</dbReference>
<protein>
    <submittedName>
        <fullName evidence="6">LacI family transcriptional regulator</fullName>
    </submittedName>
</protein>
<feature type="region of interest" description="Disordered" evidence="4">
    <location>
        <begin position="1"/>
        <end position="23"/>
    </location>
</feature>
<dbReference type="SMART" id="SM00354">
    <property type="entry name" value="HTH_LACI"/>
    <property type="match status" value="1"/>
</dbReference>
<dbReference type="Gene3D" id="1.10.260.40">
    <property type="entry name" value="lambda repressor-like DNA-binding domains"/>
    <property type="match status" value="1"/>
</dbReference>
<gene>
    <name evidence="6" type="ORF">EDD28_0984</name>
</gene>
<feature type="region of interest" description="Disordered" evidence="4">
    <location>
        <begin position="333"/>
        <end position="364"/>
    </location>
</feature>
<dbReference type="InterPro" id="IPR046335">
    <property type="entry name" value="LacI/GalR-like_sensor"/>
</dbReference>
<dbReference type="PANTHER" id="PTHR30146">
    <property type="entry name" value="LACI-RELATED TRANSCRIPTIONAL REPRESSOR"/>
    <property type="match status" value="1"/>
</dbReference>
<keyword evidence="7" id="KW-1185">Reference proteome</keyword>
<dbReference type="AlphaFoldDB" id="A0A3N2D9E1"/>
<dbReference type="Pfam" id="PF13377">
    <property type="entry name" value="Peripla_BP_3"/>
    <property type="match status" value="1"/>
</dbReference>
<name>A0A3N2D9E1_9MICO</name>
<dbReference type="PROSITE" id="PS50932">
    <property type="entry name" value="HTH_LACI_2"/>
    <property type="match status" value="1"/>
</dbReference>
<evidence type="ECO:0000256" key="4">
    <source>
        <dbReference type="SAM" id="MobiDB-lite"/>
    </source>
</evidence>
<feature type="compositionally biased region" description="Basic and acidic residues" evidence="4">
    <location>
        <begin position="8"/>
        <end position="18"/>
    </location>
</feature>
<dbReference type="CDD" id="cd01574">
    <property type="entry name" value="PBP1_LacI"/>
    <property type="match status" value="1"/>
</dbReference>
<evidence type="ECO:0000256" key="2">
    <source>
        <dbReference type="ARBA" id="ARBA00023125"/>
    </source>
</evidence>
<dbReference type="EMBL" id="RKHQ01000001">
    <property type="protein sequence ID" value="ROR96401.1"/>
    <property type="molecule type" value="Genomic_DNA"/>
</dbReference>
<evidence type="ECO:0000313" key="7">
    <source>
        <dbReference type="Proteomes" id="UP000275356"/>
    </source>
</evidence>
<reference evidence="6 7" key="1">
    <citation type="submission" date="2018-11" db="EMBL/GenBank/DDBJ databases">
        <title>Sequencing the genomes of 1000 actinobacteria strains.</title>
        <authorList>
            <person name="Klenk H.-P."/>
        </authorList>
    </citation>
    <scope>NUCLEOTIDE SEQUENCE [LARGE SCALE GENOMIC DNA]</scope>
    <source>
        <strain evidence="6 7">DSM 13521</strain>
    </source>
</reference>
<dbReference type="RefSeq" id="WP_245967921.1">
    <property type="nucleotide sequence ID" value="NZ_RKHQ01000001.1"/>
</dbReference>
<dbReference type="InterPro" id="IPR010982">
    <property type="entry name" value="Lambda_DNA-bd_dom_sf"/>
</dbReference>
<keyword evidence="2" id="KW-0238">DNA-binding</keyword>
<dbReference type="SUPFAM" id="SSF53822">
    <property type="entry name" value="Periplasmic binding protein-like I"/>
    <property type="match status" value="1"/>
</dbReference>
<dbReference type="GO" id="GO:0000976">
    <property type="term" value="F:transcription cis-regulatory region binding"/>
    <property type="evidence" value="ECO:0007669"/>
    <property type="project" value="TreeGrafter"/>
</dbReference>
<evidence type="ECO:0000259" key="5">
    <source>
        <dbReference type="PROSITE" id="PS50932"/>
    </source>
</evidence>
<dbReference type="CDD" id="cd01392">
    <property type="entry name" value="HTH_LacI"/>
    <property type="match status" value="1"/>
</dbReference>
<keyword evidence="3" id="KW-0804">Transcription</keyword>
<dbReference type="PANTHER" id="PTHR30146:SF109">
    <property type="entry name" value="HTH-TYPE TRANSCRIPTIONAL REGULATOR GALS"/>
    <property type="match status" value="1"/>
</dbReference>
<dbReference type="SUPFAM" id="SSF47413">
    <property type="entry name" value="lambda repressor-like DNA-binding domains"/>
    <property type="match status" value="1"/>
</dbReference>
<organism evidence="6 7">
    <name type="scientific">Salana multivorans</name>
    <dbReference type="NCBI Taxonomy" id="120377"/>
    <lineage>
        <taxon>Bacteria</taxon>
        <taxon>Bacillati</taxon>
        <taxon>Actinomycetota</taxon>
        <taxon>Actinomycetes</taxon>
        <taxon>Micrococcales</taxon>
        <taxon>Beutenbergiaceae</taxon>
        <taxon>Salana</taxon>
    </lineage>
</organism>
<proteinExistence type="predicted"/>
<dbReference type="PROSITE" id="PS00356">
    <property type="entry name" value="HTH_LACI_1"/>
    <property type="match status" value="1"/>
</dbReference>
<accession>A0A3N2D9E1</accession>
<evidence type="ECO:0000313" key="6">
    <source>
        <dbReference type="EMBL" id="ROR96401.1"/>
    </source>
</evidence>
<sequence length="364" mass="38355">MTGTTHRRTSEPADRPTDPARAPRMADVARLAGVSPQTVSRVINGHPNVSAEVRERVQQAVVALRYRRNPAARSLATRRTMSLGVVTYGLAQHGPSVALTGIADAARQAGYTTNLVGLVELDRAALRRALGHLMDDYVDGIVLLAPVDDAVHAVAGLHTEVPLVIFEPGAPPRPAGFAAHEVLGARLATQHLLDIGHETVLHLSGPAGWLATTARIRGWREALSDAGRHAPAPVATSWTAASGFEAVDRVIASGSTAVFAANDQTALGLIRGLTEHGVRVPEDVSVVGFDDFPESEYFSPPLTTVRVDFAALGRLAVRKLLALIEGEEVSDPLTPPTLVVRASTGTPPATSSTPPIPTTPKENP</sequence>
<keyword evidence="1" id="KW-0805">Transcription regulation</keyword>
<feature type="compositionally biased region" description="Low complexity" evidence="4">
    <location>
        <begin position="343"/>
        <end position="353"/>
    </location>
</feature>
<evidence type="ECO:0000256" key="1">
    <source>
        <dbReference type="ARBA" id="ARBA00023015"/>
    </source>
</evidence>
<dbReference type="Proteomes" id="UP000275356">
    <property type="component" value="Unassembled WGS sequence"/>
</dbReference>
<dbReference type="InterPro" id="IPR000843">
    <property type="entry name" value="HTH_LacI"/>
</dbReference>
<dbReference type="Gene3D" id="3.40.50.2300">
    <property type="match status" value="2"/>
</dbReference>
<feature type="domain" description="HTH lacI-type" evidence="5">
    <location>
        <begin position="23"/>
        <end position="77"/>
    </location>
</feature>
<comment type="caution">
    <text evidence="6">The sequence shown here is derived from an EMBL/GenBank/DDBJ whole genome shotgun (WGS) entry which is preliminary data.</text>
</comment>